<dbReference type="AlphaFoldDB" id="A0A202BPF7"/>
<sequence length="152" mass="16885">MIGEPEFNWTRQFDVPTDIPITTTGDPQNNPLYLYRNMLAVGNIPVLGQNRFTLGIRPLDIGGKIGTEYVYPSSLEGLSTTLGIGNAIPPNVPNATDKTTLFRINAALLPAQGLIPAPIEGNYYRVIPAYRMTAQEFNWINRKTWGLCKKFS</sequence>
<evidence type="ECO:0000313" key="1">
    <source>
        <dbReference type="EMBL" id="OVE53235.1"/>
    </source>
</evidence>
<proteinExistence type="predicted"/>
<keyword evidence="2" id="KW-1185">Reference proteome</keyword>
<accession>A0A202BPF7</accession>
<name>A0A202BPF7_9FLAO</name>
<organism evidence="1 2">
    <name type="scientific">Chryseobacterium mucoviscidosis</name>
    <dbReference type="NCBI Taxonomy" id="1945581"/>
    <lineage>
        <taxon>Bacteria</taxon>
        <taxon>Pseudomonadati</taxon>
        <taxon>Bacteroidota</taxon>
        <taxon>Flavobacteriia</taxon>
        <taxon>Flavobacteriales</taxon>
        <taxon>Weeksellaceae</taxon>
        <taxon>Chryseobacterium group</taxon>
        <taxon>Chryseobacterium</taxon>
    </lineage>
</organism>
<dbReference type="Proteomes" id="UP000196355">
    <property type="component" value="Unassembled WGS sequence"/>
</dbReference>
<gene>
    <name evidence="1" type="ORF">B0E34_20655</name>
</gene>
<dbReference type="RefSeq" id="WP_087712434.1">
    <property type="nucleotide sequence ID" value="NZ_MVAG01000207.1"/>
</dbReference>
<dbReference type="EMBL" id="MVAG01000207">
    <property type="protein sequence ID" value="OVE53235.1"/>
    <property type="molecule type" value="Genomic_DNA"/>
</dbReference>
<evidence type="ECO:0000313" key="2">
    <source>
        <dbReference type="Proteomes" id="UP000196355"/>
    </source>
</evidence>
<protein>
    <submittedName>
        <fullName evidence="1">Uncharacterized protein</fullName>
    </submittedName>
</protein>
<reference evidence="2" key="1">
    <citation type="submission" date="2017-02" db="EMBL/GenBank/DDBJ databases">
        <authorList>
            <person name="Tetz G."/>
            <person name="Tetz V."/>
        </authorList>
    </citation>
    <scope>NUCLEOTIDE SEQUENCE [LARGE SCALE GENOMIC DNA]</scope>
    <source>
        <strain evidence="2">VT16-26</strain>
    </source>
</reference>
<comment type="caution">
    <text evidence="1">The sequence shown here is derived from an EMBL/GenBank/DDBJ whole genome shotgun (WGS) entry which is preliminary data.</text>
</comment>